<dbReference type="AlphaFoldDB" id="A0A6A7AHX5"/>
<dbReference type="Proteomes" id="UP000799424">
    <property type="component" value="Unassembled WGS sequence"/>
</dbReference>
<organism evidence="1 2">
    <name type="scientific">Ophiobolus disseminans</name>
    <dbReference type="NCBI Taxonomy" id="1469910"/>
    <lineage>
        <taxon>Eukaryota</taxon>
        <taxon>Fungi</taxon>
        <taxon>Dikarya</taxon>
        <taxon>Ascomycota</taxon>
        <taxon>Pezizomycotina</taxon>
        <taxon>Dothideomycetes</taxon>
        <taxon>Pleosporomycetidae</taxon>
        <taxon>Pleosporales</taxon>
        <taxon>Pleosporineae</taxon>
        <taxon>Phaeosphaeriaceae</taxon>
        <taxon>Ophiobolus</taxon>
    </lineage>
</organism>
<dbReference type="EMBL" id="MU006216">
    <property type="protein sequence ID" value="KAF2832901.1"/>
    <property type="molecule type" value="Genomic_DNA"/>
</dbReference>
<dbReference type="InterPro" id="IPR011009">
    <property type="entry name" value="Kinase-like_dom_sf"/>
</dbReference>
<dbReference type="PANTHER" id="PTHR21310">
    <property type="entry name" value="AMINOGLYCOSIDE PHOSPHOTRANSFERASE-RELATED-RELATED"/>
    <property type="match status" value="1"/>
</dbReference>
<dbReference type="InterPro" id="IPR051678">
    <property type="entry name" value="AGP_Transferase"/>
</dbReference>
<evidence type="ECO:0000313" key="1">
    <source>
        <dbReference type="EMBL" id="KAF2832901.1"/>
    </source>
</evidence>
<sequence length="255" mass="28904">MQIAEFTAQLFRIEMSGIGSLYLDDEDTNKQANTSPEPHFTIGETVLPPFRGAFPTTQAYITPRIAFAQHFASKLDRNDEDDAEHYEDIQAVLSGVQKILPSLFQEDENVPTILCNRDISTSNVLVTPDGDLFSIVDWECCAFLPPSLATQISHFLKGPQHDVLPAFPADASSDVYREALERYEKTRLREFFVEEMARVEPRWGRVFEQTRKMRDVVVAIEHFENDVLVKWAREWVGALVARREPKKSLGAVGTG</sequence>
<name>A0A6A7AHX5_9PLEO</name>
<keyword evidence="2" id="KW-1185">Reference proteome</keyword>
<proteinExistence type="predicted"/>
<dbReference type="OrthoDB" id="2906425at2759"/>
<dbReference type="PANTHER" id="PTHR21310:SF13">
    <property type="entry name" value="AMINOGLYCOSIDE PHOSPHOTRANSFERASE DOMAIN-CONTAINING PROTEIN"/>
    <property type="match status" value="1"/>
</dbReference>
<evidence type="ECO:0000313" key="2">
    <source>
        <dbReference type="Proteomes" id="UP000799424"/>
    </source>
</evidence>
<dbReference type="SUPFAM" id="SSF56112">
    <property type="entry name" value="Protein kinase-like (PK-like)"/>
    <property type="match status" value="1"/>
</dbReference>
<protein>
    <submittedName>
        <fullName evidence="1">Uncharacterized protein</fullName>
    </submittedName>
</protein>
<accession>A0A6A7AHX5</accession>
<dbReference type="Gene3D" id="3.90.1200.10">
    <property type="match status" value="1"/>
</dbReference>
<gene>
    <name evidence="1" type="ORF">CC86DRAFT_461383</name>
</gene>
<reference evidence="1" key="1">
    <citation type="journal article" date="2020" name="Stud. Mycol.">
        <title>101 Dothideomycetes genomes: a test case for predicting lifestyles and emergence of pathogens.</title>
        <authorList>
            <person name="Haridas S."/>
            <person name="Albert R."/>
            <person name="Binder M."/>
            <person name="Bloem J."/>
            <person name="Labutti K."/>
            <person name="Salamov A."/>
            <person name="Andreopoulos B."/>
            <person name="Baker S."/>
            <person name="Barry K."/>
            <person name="Bills G."/>
            <person name="Bluhm B."/>
            <person name="Cannon C."/>
            <person name="Castanera R."/>
            <person name="Culley D."/>
            <person name="Daum C."/>
            <person name="Ezra D."/>
            <person name="Gonzalez J."/>
            <person name="Henrissat B."/>
            <person name="Kuo A."/>
            <person name="Liang C."/>
            <person name="Lipzen A."/>
            <person name="Lutzoni F."/>
            <person name="Magnuson J."/>
            <person name="Mondo S."/>
            <person name="Nolan M."/>
            <person name="Ohm R."/>
            <person name="Pangilinan J."/>
            <person name="Park H.-J."/>
            <person name="Ramirez L."/>
            <person name="Alfaro M."/>
            <person name="Sun H."/>
            <person name="Tritt A."/>
            <person name="Yoshinaga Y."/>
            <person name="Zwiers L.-H."/>
            <person name="Turgeon B."/>
            <person name="Goodwin S."/>
            <person name="Spatafora J."/>
            <person name="Crous P."/>
            <person name="Grigoriev I."/>
        </authorList>
    </citation>
    <scope>NUCLEOTIDE SEQUENCE</scope>
    <source>
        <strain evidence="1">CBS 113818</strain>
    </source>
</reference>